<dbReference type="EMBL" id="UINC01001390">
    <property type="protein sequence ID" value="SUZ79514.1"/>
    <property type="molecule type" value="Genomic_DNA"/>
</dbReference>
<name>A0A381QKR0_9ZZZZ</name>
<dbReference type="AlphaFoldDB" id="A0A381QKR0"/>
<reference evidence="2" key="1">
    <citation type="submission" date="2018-05" db="EMBL/GenBank/DDBJ databases">
        <authorList>
            <person name="Lanie J.A."/>
            <person name="Ng W.-L."/>
            <person name="Kazmierczak K.M."/>
            <person name="Andrzejewski T.M."/>
            <person name="Davidsen T.M."/>
            <person name="Wayne K.J."/>
            <person name="Tettelin H."/>
            <person name="Glass J.I."/>
            <person name="Rusch D."/>
            <person name="Podicherti R."/>
            <person name="Tsui H.-C.T."/>
            <person name="Winkler M.E."/>
        </authorList>
    </citation>
    <scope>NUCLEOTIDE SEQUENCE</scope>
</reference>
<accession>A0A381QKR0</accession>
<sequence length="66" mass="7144">MAELDDYFKAREIIIPGSVVTPVREQPGSNITFTRLGSGGATFETLSPHSRNPVGLTSRRNSPSRA</sequence>
<gene>
    <name evidence="2" type="ORF">METZ01_LOCUS32368</name>
</gene>
<feature type="region of interest" description="Disordered" evidence="1">
    <location>
        <begin position="34"/>
        <end position="66"/>
    </location>
</feature>
<evidence type="ECO:0000256" key="1">
    <source>
        <dbReference type="SAM" id="MobiDB-lite"/>
    </source>
</evidence>
<proteinExistence type="predicted"/>
<evidence type="ECO:0000313" key="2">
    <source>
        <dbReference type="EMBL" id="SUZ79514.1"/>
    </source>
</evidence>
<organism evidence="2">
    <name type="scientific">marine metagenome</name>
    <dbReference type="NCBI Taxonomy" id="408172"/>
    <lineage>
        <taxon>unclassified sequences</taxon>
        <taxon>metagenomes</taxon>
        <taxon>ecological metagenomes</taxon>
    </lineage>
</organism>
<protein>
    <submittedName>
        <fullName evidence="2">Uncharacterized protein</fullName>
    </submittedName>
</protein>